<dbReference type="Gene3D" id="3.30.70.270">
    <property type="match status" value="1"/>
</dbReference>
<evidence type="ECO:0000259" key="3">
    <source>
        <dbReference type="Pfam" id="PF03732"/>
    </source>
</evidence>
<dbReference type="Gene3D" id="3.10.10.10">
    <property type="entry name" value="HIV Type 1 Reverse Transcriptase, subunit A, domain 1"/>
    <property type="match status" value="1"/>
</dbReference>
<organism evidence="4 5">
    <name type="scientific">Punica granatum</name>
    <name type="common">Pomegranate</name>
    <dbReference type="NCBI Taxonomy" id="22663"/>
    <lineage>
        <taxon>Eukaryota</taxon>
        <taxon>Viridiplantae</taxon>
        <taxon>Streptophyta</taxon>
        <taxon>Embryophyta</taxon>
        <taxon>Tracheophyta</taxon>
        <taxon>Spermatophyta</taxon>
        <taxon>Magnoliopsida</taxon>
        <taxon>eudicotyledons</taxon>
        <taxon>Gunneridae</taxon>
        <taxon>Pentapetalae</taxon>
        <taxon>rosids</taxon>
        <taxon>malvids</taxon>
        <taxon>Myrtales</taxon>
        <taxon>Lythraceae</taxon>
        <taxon>Punica</taxon>
    </lineage>
</organism>
<dbReference type="InterPro" id="IPR043502">
    <property type="entry name" value="DNA/RNA_pol_sf"/>
</dbReference>
<dbReference type="Pfam" id="PF03732">
    <property type="entry name" value="Retrotrans_gag"/>
    <property type="match status" value="1"/>
</dbReference>
<dbReference type="SUPFAM" id="SSF56672">
    <property type="entry name" value="DNA/RNA polymerases"/>
    <property type="match status" value="1"/>
</dbReference>
<evidence type="ECO:0000313" key="4">
    <source>
        <dbReference type="Proteomes" id="UP000515151"/>
    </source>
</evidence>
<dbReference type="RefSeq" id="XP_031374027.1">
    <property type="nucleotide sequence ID" value="XM_031518167.1"/>
</dbReference>
<gene>
    <name evidence="5" type="primary">LOC116188684</name>
</gene>
<sequence>MANRRRRVPDVNVAPTECDLREVEMDELRRQVQQLQQQLERLQARNRDETRHGSDVGEVGEVNPFHDEDSDSSTERASSRLGRRNRFEDYGVKVDIPHFEVWWENLKRRREREGKRRIVTWEKMKRELKKKFVPASYKQDIFSRLYNFKQEELNVEEYTAEFEHLMMKCDLVKPEEQTIARYLGGLRSEIRNVVQLQPYWTFEDVCKLAVRVEKQSKEKSTYKTLGRDGVSNRGSAPTPKSSSTVEEANDEPVYETYDDEENEVEQEEVTCSDQGKALVVQRILKSAHVEDDKWLRHNIFHTRCTSHGKVCMVIIDSGSCENVISTTMVEKLHLKLEPHPDPYKLSWLKKEHLLLVKEDVKIILTPCRMEDKSKAVTGEWSSNLSKSQFLQVMYRFSKAYALVLLEENEERGNITPVVKSLLEEFRDVVPNEIPSGLPPMRDIQHHIDLVPGAAIPSKAAYRISPKEHEELQRQVDELLHKELIRESLSPCAVPALLVLKKDGYWRMCIDSRAMNKITINYHFPIPRLDDLIDQLHGASVFSKIDLRSGYHQIRMRPGD</sequence>
<evidence type="ECO:0000256" key="1">
    <source>
        <dbReference type="SAM" id="MobiDB-lite"/>
    </source>
</evidence>
<dbReference type="InterPro" id="IPR043128">
    <property type="entry name" value="Rev_trsase/Diguanyl_cyclase"/>
</dbReference>
<keyword evidence="4" id="KW-1185">Reference proteome</keyword>
<dbReference type="OrthoDB" id="1432907at2759"/>
<proteinExistence type="predicted"/>
<evidence type="ECO:0000259" key="2">
    <source>
        <dbReference type="Pfam" id="PF00078"/>
    </source>
</evidence>
<reference evidence="5" key="2">
    <citation type="submission" date="2025-08" db="UniProtKB">
        <authorList>
            <consortium name="RefSeq"/>
        </authorList>
    </citation>
    <scope>IDENTIFICATION</scope>
    <source>
        <tissue evidence="5">Leaf</tissue>
    </source>
</reference>
<dbReference type="PANTHER" id="PTHR35046:SF21">
    <property type="entry name" value="RETROTRANSPOSON GAG DOMAIN-CONTAINING PROTEIN-RELATED"/>
    <property type="match status" value="1"/>
</dbReference>
<dbReference type="Proteomes" id="UP000515151">
    <property type="component" value="Chromosome 8"/>
</dbReference>
<accession>A0A6P8BT54</accession>
<feature type="compositionally biased region" description="Polar residues" evidence="1">
    <location>
        <begin position="232"/>
        <end position="246"/>
    </location>
</feature>
<evidence type="ECO:0000313" key="5">
    <source>
        <dbReference type="RefSeq" id="XP_031374027.1"/>
    </source>
</evidence>
<feature type="region of interest" description="Disordered" evidence="1">
    <location>
        <begin position="41"/>
        <end position="81"/>
    </location>
</feature>
<name>A0A6P8BT54_PUNGR</name>
<dbReference type="PANTHER" id="PTHR35046">
    <property type="entry name" value="ZINC KNUCKLE (CCHC-TYPE) FAMILY PROTEIN"/>
    <property type="match status" value="1"/>
</dbReference>
<dbReference type="AlphaFoldDB" id="A0A6P8BT54"/>
<dbReference type="CDD" id="cd00303">
    <property type="entry name" value="retropepsin_like"/>
    <property type="match status" value="1"/>
</dbReference>
<feature type="region of interest" description="Disordered" evidence="1">
    <location>
        <begin position="221"/>
        <end position="252"/>
    </location>
</feature>
<dbReference type="GeneID" id="116188684"/>
<protein>
    <submittedName>
        <fullName evidence="5">Uncharacterized protein LOC116188684</fullName>
    </submittedName>
</protein>
<feature type="compositionally biased region" description="Basic and acidic residues" evidence="1">
    <location>
        <begin position="42"/>
        <end position="55"/>
    </location>
</feature>
<dbReference type="InterPro" id="IPR000477">
    <property type="entry name" value="RT_dom"/>
</dbReference>
<feature type="domain" description="Reverse transcriptase" evidence="2">
    <location>
        <begin position="499"/>
        <end position="557"/>
    </location>
</feature>
<dbReference type="CDD" id="cd01647">
    <property type="entry name" value="RT_LTR"/>
    <property type="match status" value="1"/>
</dbReference>
<reference evidence="4" key="1">
    <citation type="journal article" date="2020" name="Plant Biotechnol. J.">
        <title>The pomegranate (Punica granatum L.) draft genome dissects genetic divergence between soft- and hard-seeded cultivars.</title>
        <authorList>
            <person name="Luo X."/>
            <person name="Li H."/>
            <person name="Wu Z."/>
            <person name="Yao W."/>
            <person name="Zhao P."/>
            <person name="Cao D."/>
            <person name="Yu H."/>
            <person name="Li K."/>
            <person name="Poudel K."/>
            <person name="Zhao D."/>
            <person name="Zhang F."/>
            <person name="Xia X."/>
            <person name="Chen L."/>
            <person name="Wang Q."/>
            <person name="Jing D."/>
            <person name="Cao S."/>
        </authorList>
    </citation>
    <scope>NUCLEOTIDE SEQUENCE [LARGE SCALE GENOMIC DNA]</scope>
    <source>
        <strain evidence="4">cv. Tunisia</strain>
    </source>
</reference>
<dbReference type="Pfam" id="PF00078">
    <property type="entry name" value="RVT_1"/>
    <property type="match status" value="1"/>
</dbReference>
<feature type="domain" description="Retrotransposon gag" evidence="3">
    <location>
        <begin position="102"/>
        <end position="187"/>
    </location>
</feature>
<dbReference type="InterPro" id="IPR005162">
    <property type="entry name" value="Retrotrans_gag_dom"/>
</dbReference>